<dbReference type="Gene3D" id="2.40.160.50">
    <property type="entry name" value="membrane protein fhac: a member of the omp85/tpsb transporter family"/>
    <property type="match status" value="1"/>
</dbReference>
<keyword evidence="1" id="KW-0732">Signal</keyword>
<gene>
    <name evidence="2" type="ORF">AVDCRST_MAG89-610</name>
</gene>
<reference evidence="2" key="1">
    <citation type="submission" date="2020-02" db="EMBL/GenBank/DDBJ databases">
        <authorList>
            <person name="Meier V. D."/>
        </authorList>
    </citation>
    <scope>NUCLEOTIDE SEQUENCE</scope>
    <source>
        <strain evidence="2">AVDCRST_MAG89</strain>
    </source>
</reference>
<organism evidence="2">
    <name type="scientific">uncultured Gemmatimonadota bacterium</name>
    <dbReference type="NCBI Taxonomy" id="203437"/>
    <lineage>
        <taxon>Bacteria</taxon>
        <taxon>Pseudomonadati</taxon>
        <taxon>Gemmatimonadota</taxon>
        <taxon>environmental samples</taxon>
    </lineage>
</organism>
<protein>
    <submittedName>
        <fullName evidence="2">Surface antigen (D15)</fullName>
    </submittedName>
</protein>
<evidence type="ECO:0000256" key="1">
    <source>
        <dbReference type="SAM" id="SignalP"/>
    </source>
</evidence>
<evidence type="ECO:0000313" key="2">
    <source>
        <dbReference type="EMBL" id="CAA9303030.1"/>
    </source>
</evidence>
<feature type="chain" id="PRO_5026792657" evidence="1">
    <location>
        <begin position="21"/>
        <end position="837"/>
    </location>
</feature>
<accession>A0A6J4KGA0</accession>
<dbReference type="AlphaFoldDB" id="A0A6J4KGA0"/>
<sequence length="837" mass="90889">MRLRVLALGALIAHPGGAAAQPAETTVAVQAGKEYRAGPLHRALLGSSYRDLWTTPVRAPVLDLRSHAGGLTITRGGGDRQTRTLRMRGGDGREYVFRSVHKDFPFLPPELRRSYAGRVVLDQLKSEFPAGALAMPPILEAVGVLHPVPRLFVLPDDPSLGEHRAAFAGMLGTLEERPEEGKDGAPGFAGARRVVGTEKLLELLEEGTAPVDTREYLDARLVDLLVGDWDRHGDQWRWVLDETGAAPRWRPVPRDRDKVFSRYDGLLLNAARPTYPRATRFGPRWTDLYGLAFGVRELDRRLLAGVGRAEWDAAVVRVRGAVTDDVIARAVARLPAEFQQREGARLTASLRARRDALRGPAEWLYRFHSDAPEVHATDRADAAEVVHHPDGRLVLRLFATGRERVAPWYERTFSPHETREVRVYLHGGADSVWTLGEARGQIPVRLVGGGGDDFFRTASAPVRVYDHAGRTTVEGRVMVDARRYDAPDVAPPLVGEGYRDWGGRSVARVWVGHRPEVGVFAGGGRTWYRNGFRAYPWASRTTVRAAFAPSDTRFGAEAEHTRRIAASAAAVGVFARASELEVARFYGFGNDTEAPGRSSRYTVPGRELLLRPYVSLRVSGVEITAGPLARYSDEDDDESSLLAVARPRGVGGFGEAGGHAGAAWRTRDSAGARGVRLSAGGSVFPALWDVDDAYGEAHGEARAHWRTALPLAPTLVVRGDGARVWGEYPFRSAAAVGGAASLRGFPSRRFAGDAALFGSAEMHVRVGEWRWLFPGTFGVLGVADAGRVYLDGDSPGGWHTGVGGGVWFRPLGSGPVLTATAVNGDRTRLYAGLSADL</sequence>
<feature type="signal peptide" evidence="1">
    <location>
        <begin position="1"/>
        <end position="20"/>
    </location>
</feature>
<name>A0A6J4KGA0_9BACT</name>
<dbReference type="EMBL" id="CADCTV010000135">
    <property type="protein sequence ID" value="CAA9303030.1"/>
    <property type="molecule type" value="Genomic_DNA"/>
</dbReference>
<proteinExistence type="predicted"/>